<keyword evidence="3" id="KW-0378">Hydrolase</keyword>
<organism evidence="3 4">
    <name type="scientific">Mycobacterium marinum (strain ATCC BAA-535 / M)</name>
    <dbReference type="NCBI Taxonomy" id="216594"/>
    <lineage>
        <taxon>Bacteria</taxon>
        <taxon>Bacillati</taxon>
        <taxon>Actinomycetota</taxon>
        <taxon>Actinomycetes</taxon>
        <taxon>Mycobacteriales</taxon>
        <taxon>Mycobacteriaceae</taxon>
        <taxon>Mycobacterium</taxon>
        <taxon>Mycobacterium ulcerans group</taxon>
    </lineage>
</organism>
<keyword evidence="3" id="KW-0255">Endonuclease</keyword>
<dbReference type="Pfam" id="PF20469">
    <property type="entry name" value="OLD-like_TOPRIM"/>
    <property type="match status" value="1"/>
</dbReference>
<keyword evidence="3" id="KW-0540">Nuclease</keyword>
<dbReference type="PANTHER" id="PTHR43581:SF2">
    <property type="entry name" value="EXCINUCLEASE ATPASE SUBUNIT"/>
    <property type="match status" value="1"/>
</dbReference>
<dbReference type="Pfam" id="PF13175">
    <property type="entry name" value="AAA_15"/>
    <property type="match status" value="2"/>
</dbReference>
<evidence type="ECO:0000313" key="4">
    <source>
        <dbReference type="Proteomes" id="UP000001190"/>
    </source>
</evidence>
<keyword evidence="4" id="KW-1185">Reference proteome</keyword>
<dbReference type="STRING" id="216594.MMAR_3597"/>
<dbReference type="InterPro" id="IPR041685">
    <property type="entry name" value="AAA_GajA/Old/RecF-like"/>
</dbReference>
<dbReference type="InterPro" id="IPR027417">
    <property type="entry name" value="P-loop_NTPase"/>
</dbReference>
<evidence type="ECO:0000259" key="1">
    <source>
        <dbReference type="Pfam" id="PF13175"/>
    </source>
</evidence>
<dbReference type="GO" id="GO:0004519">
    <property type="term" value="F:endonuclease activity"/>
    <property type="evidence" value="ECO:0007669"/>
    <property type="project" value="UniProtKB-KW"/>
</dbReference>
<feature type="domain" description="Endonuclease GajA/Old nuclease/RecF-like AAA" evidence="1">
    <location>
        <begin position="1"/>
        <end position="49"/>
    </location>
</feature>
<dbReference type="KEGG" id="mmi:MMAR_3597"/>
<sequence>MIKKITIKNYRIFQNFELEFSDRLNILVGDNDIGKSTVIEAINLALTSRLNGKFLAQELTPYLFNAQTTRDYVTQLGSEQKTTPPEVVIEVYLADQPGSEILCGSNNLAASESYGVRLRIALDPDFIEEYNEFVKDPAQVSLVPTEYYKVEWVGFSGNGISYRSIPATASLIDASTIRLQSGADFYLQGIIGEYLTKKERVELSRSYRSLREQFSDNEAVKTVNTKLSGTKGDISDKSLSLSIDISQRYTWESSLAAHLDDLPFQFIGKGEQNTLKILLALNRKIDDTHIVLIEEPENHLSFSSLNILVSKIAEKCRDKQVIVTTHNSYVLNKLGLENLILLNITGGVGIRDLPDSTQDYFRKLSGYDTLRLVLAKSTILVEGPCDELIVQRAYMDAHDGKLPIEDGIDVINVRGLAFSRFLDIAKLLKKKTSVVRDNDGKDAARLEERYADYTLEEHITVHFSADTSLKTLEPQLRSANGRELLNKIFGTSFATDDELDDYMEDNKTTCALALFSTGEQLNIPDYIKDAVQ</sequence>
<dbReference type="CDD" id="cd01026">
    <property type="entry name" value="TOPRIM_OLD"/>
    <property type="match status" value="1"/>
</dbReference>
<dbReference type="AlphaFoldDB" id="B2HL35"/>
<dbReference type="EMBL" id="CP000854">
    <property type="protein sequence ID" value="ACC42011.1"/>
    <property type="molecule type" value="Genomic_DNA"/>
</dbReference>
<protein>
    <submittedName>
        <fullName evidence="3">ATP-dependent endonuclease (Old family)</fullName>
    </submittedName>
</protein>
<dbReference type="OrthoDB" id="3237462at2"/>
<evidence type="ECO:0000259" key="2">
    <source>
        <dbReference type="Pfam" id="PF20469"/>
    </source>
</evidence>
<dbReference type="HOGENOM" id="CLU_035131_0_0_11"/>
<accession>B2HL35</accession>
<evidence type="ECO:0000313" key="3">
    <source>
        <dbReference type="EMBL" id="ACC42011.1"/>
    </source>
</evidence>
<dbReference type="PANTHER" id="PTHR43581">
    <property type="entry name" value="ATP/GTP PHOSPHATASE"/>
    <property type="match status" value="1"/>
</dbReference>
<dbReference type="Gene3D" id="3.40.50.300">
    <property type="entry name" value="P-loop containing nucleotide triphosphate hydrolases"/>
    <property type="match status" value="1"/>
</dbReference>
<feature type="domain" description="Endonuclease GajA/Old nuclease/RecF-like AAA" evidence="1">
    <location>
        <begin position="202"/>
        <end position="330"/>
    </location>
</feature>
<dbReference type="InterPro" id="IPR051396">
    <property type="entry name" value="Bact_Antivir_Def_Nuclease"/>
</dbReference>
<dbReference type="RefSeq" id="WP_012395222.1">
    <property type="nucleotide sequence ID" value="NC_010612.1"/>
</dbReference>
<gene>
    <name evidence="3" type="ordered locus">MMAR_3597</name>
</gene>
<reference evidence="3 4" key="1">
    <citation type="journal article" date="2008" name="Genome Res.">
        <title>Insights from the complete genome sequence of Mycobacterium marinum on the evolution of Mycobacterium tuberculosis.</title>
        <authorList>
            <person name="Stinear T.P."/>
            <person name="Seemann T."/>
            <person name="Harrison P.F."/>
            <person name="Jenkin G.A."/>
            <person name="Davies J.K."/>
            <person name="Johnson P.D."/>
            <person name="Abdellah Z."/>
            <person name="Arrowsmith C."/>
            <person name="Chillingworth T."/>
            <person name="Churcher C."/>
            <person name="Clarke K."/>
            <person name="Cronin A."/>
            <person name="Davis P."/>
            <person name="Goodhead I."/>
            <person name="Holroyd N."/>
            <person name="Jagels K."/>
            <person name="Lord A."/>
            <person name="Moule S."/>
            <person name="Mungall K."/>
            <person name="Norbertczak H."/>
            <person name="Quail M.A."/>
            <person name="Rabbinowitsch E."/>
            <person name="Walker D."/>
            <person name="White B."/>
            <person name="Whitehead S."/>
            <person name="Small P.L."/>
            <person name="Brosch R."/>
            <person name="Ramakrishnan L."/>
            <person name="Fischbach M.A."/>
            <person name="Parkhill J."/>
            <person name="Cole S.T."/>
        </authorList>
    </citation>
    <scope>NUCLEOTIDE SEQUENCE [LARGE SCALE GENOMIC DNA]</scope>
    <source>
        <strain evidence="4">ATCC BAA-535 / M</strain>
    </source>
</reference>
<dbReference type="SUPFAM" id="SSF52540">
    <property type="entry name" value="P-loop containing nucleoside triphosphate hydrolases"/>
    <property type="match status" value="1"/>
</dbReference>
<dbReference type="eggNOG" id="COG3950">
    <property type="taxonomic scope" value="Bacteria"/>
</dbReference>
<name>B2HL35_MYCMM</name>
<feature type="domain" description="OLD protein-like TOPRIM" evidence="2">
    <location>
        <begin position="375"/>
        <end position="439"/>
    </location>
</feature>
<dbReference type="InterPro" id="IPR034139">
    <property type="entry name" value="TOPRIM_OLD"/>
</dbReference>
<dbReference type="Proteomes" id="UP000001190">
    <property type="component" value="Chromosome"/>
</dbReference>
<proteinExistence type="predicted"/>